<evidence type="ECO:0000256" key="1">
    <source>
        <dbReference type="ARBA" id="ARBA00004651"/>
    </source>
</evidence>
<feature type="compositionally biased region" description="Gly residues" evidence="8">
    <location>
        <begin position="484"/>
        <end position="508"/>
    </location>
</feature>
<dbReference type="AlphaFoldDB" id="A0A917VK84"/>
<dbReference type="RefSeq" id="WP_373292933.1">
    <property type="nucleotide sequence ID" value="NZ_BMMH01000001.1"/>
</dbReference>
<feature type="transmembrane region" description="Helical" evidence="9">
    <location>
        <begin position="23"/>
        <end position="42"/>
    </location>
</feature>
<dbReference type="Proteomes" id="UP000638263">
    <property type="component" value="Unassembled WGS sequence"/>
</dbReference>
<keyword evidence="3" id="KW-0328">Glycosyltransferase</keyword>
<dbReference type="GO" id="GO:0005886">
    <property type="term" value="C:plasma membrane"/>
    <property type="evidence" value="ECO:0007669"/>
    <property type="project" value="UniProtKB-SubCell"/>
</dbReference>
<comment type="subcellular location">
    <subcellularLocation>
        <location evidence="1">Cell membrane</location>
        <topology evidence="1">Multi-pass membrane protein</topology>
    </subcellularLocation>
</comment>
<evidence type="ECO:0000313" key="13">
    <source>
        <dbReference type="Proteomes" id="UP000638263"/>
    </source>
</evidence>
<feature type="transmembrane region" description="Helical" evidence="9">
    <location>
        <begin position="128"/>
        <end position="150"/>
    </location>
</feature>
<dbReference type="GO" id="GO:0009103">
    <property type="term" value="P:lipopolysaccharide biosynthetic process"/>
    <property type="evidence" value="ECO:0007669"/>
    <property type="project" value="UniProtKB-ARBA"/>
</dbReference>
<feature type="transmembrane region" description="Helical" evidence="9">
    <location>
        <begin position="305"/>
        <end position="322"/>
    </location>
</feature>
<dbReference type="InterPro" id="IPR050297">
    <property type="entry name" value="LipidA_mod_glycosyltrf_83"/>
</dbReference>
<dbReference type="Pfam" id="PF13231">
    <property type="entry name" value="PMT_2"/>
    <property type="match status" value="1"/>
</dbReference>
<accession>A0A917VK84</accession>
<feature type="transmembrane region" description="Helical" evidence="9">
    <location>
        <begin position="103"/>
        <end position="122"/>
    </location>
</feature>
<evidence type="ECO:0000256" key="3">
    <source>
        <dbReference type="ARBA" id="ARBA00022676"/>
    </source>
</evidence>
<evidence type="ECO:0000256" key="2">
    <source>
        <dbReference type="ARBA" id="ARBA00022475"/>
    </source>
</evidence>
<dbReference type="EMBL" id="BMMH01000001">
    <property type="protein sequence ID" value="GGK93278.1"/>
    <property type="molecule type" value="Genomic_DNA"/>
</dbReference>
<keyword evidence="7 9" id="KW-0472">Membrane</keyword>
<feature type="region of interest" description="Disordered" evidence="8">
    <location>
        <begin position="484"/>
        <end position="576"/>
    </location>
</feature>
<feature type="transmembrane region" description="Helical" evidence="9">
    <location>
        <begin position="414"/>
        <end position="434"/>
    </location>
</feature>
<sequence length="693" mass="70543">MTTLMARRPAPVPEAAPTRRNTAWEGIGLAVLLVGTAAAYFWNLTANGFANSFYAAAVQSGAKSWEAFFFGSSDWSNAITVDKTPAALWPMELSARLFGFDSWSMLAPQVLMAVASVALLWATVRRSFGAAAGLLSGLVLAVTPVAALMFRFNNPDALLVLLMVAAVWAMARAVEDGRWRWLVLCGAFVGFGFLAKQLQVMLVLPASALVYLFAGPPRLGRRIGQLFAAAAAMVVAAGWWILVAQLWPPDSRPYFGGSEHNSIIELTLGYNGLDRLSSAGGGPGGGFGSDAGITRLFGASIGGQIGWLIPAALILLVAGTVVRGRAVRTDRQRATLLLFGGWGLVTGVVFSFMTGTFHQYYTVALAPAVAAVIGAGGVAVWRERDRLWVRLVLAVTVALTAATSWVFLGRSAEFVPWLRWVVLVAGAIATVAVLFPAPRKVSMVAALTALFVGLAGPVAYTVDTLATPHTGSIVLAGPSTGSGGFGGMGGGPGGAPGDMGSAPGGMGTAPGDMDAAPGASGDGDAISGEPGAAPSGIGDNGRADSADGRPGGRADGQQGADAGAPGQGGGPGGESSAAVTALLQQDAGSYTWAAAAVSSMNAAGYQLAGDVPVMSIGGFGGGDPSPTLEQFQQYVADDAIHYFIAGGHGGGPGSGTESEASKISQWVQDNFTATEVDGVTVYDLTGEPVTGPA</sequence>
<dbReference type="Pfam" id="PF24878">
    <property type="entry name" value="YkcB_C"/>
    <property type="match status" value="1"/>
</dbReference>
<reference evidence="12" key="2">
    <citation type="submission" date="2020-09" db="EMBL/GenBank/DDBJ databases">
        <authorList>
            <person name="Sun Q."/>
            <person name="Zhou Y."/>
        </authorList>
    </citation>
    <scope>NUCLEOTIDE SEQUENCE</scope>
    <source>
        <strain evidence="12">CGMCC 4.3508</strain>
    </source>
</reference>
<evidence type="ECO:0000256" key="4">
    <source>
        <dbReference type="ARBA" id="ARBA00022679"/>
    </source>
</evidence>
<feature type="domain" description="Putative mannosyltransferase YkcA/B-like C-terminal" evidence="11">
    <location>
        <begin position="580"/>
        <end position="670"/>
    </location>
</feature>
<feature type="transmembrane region" description="Helical" evidence="9">
    <location>
        <begin position="441"/>
        <end position="460"/>
    </location>
</feature>
<organism evidence="12 13">
    <name type="scientific">Nocardia jinanensis</name>
    <dbReference type="NCBI Taxonomy" id="382504"/>
    <lineage>
        <taxon>Bacteria</taxon>
        <taxon>Bacillati</taxon>
        <taxon>Actinomycetota</taxon>
        <taxon>Actinomycetes</taxon>
        <taxon>Mycobacteriales</taxon>
        <taxon>Nocardiaceae</taxon>
        <taxon>Nocardia</taxon>
    </lineage>
</organism>
<dbReference type="InterPro" id="IPR056785">
    <property type="entry name" value="YkcA/B-like_C"/>
</dbReference>
<evidence type="ECO:0000256" key="9">
    <source>
        <dbReference type="SAM" id="Phobius"/>
    </source>
</evidence>
<evidence type="ECO:0000259" key="11">
    <source>
        <dbReference type="Pfam" id="PF24878"/>
    </source>
</evidence>
<evidence type="ECO:0000256" key="8">
    <source>
        <dbReference type="SAM" id="MobiDB-lite"/>
    </source>
</evidence>
<feature type="transmembrane region" description="Helical" evidence="9">
    <location>
        <begin position="181"/>
        <end position="214"/>
    </location>
</feature>
<keyword evidence="4 12" id="KW-0808">Transferase</keyword>
<dbReference type="GO" id="GO:0016763">
    <property type="term" value="F:pentosyltransferase activity"/>
    <property type="evidence" value="ECO:0007669"/>
    <property type="project" value="TreeGrafter"/>
</dbReference>
<gene>
    <name evidence="12" type="ORF">GCM10011588_04780</name>
</gene>
<comment type="caution">
    <text evidence="12">The sequence shown here is derived from an EMBL/GenBank/DDBJ whole genome shotgun (WGS) entry which is preliminary data.</text>
</comment>
<dbReference type="GO" id="GO:0010041">
    <property type="term" value="P:response to iron(III) ion"/>
    <property type="evidence" value="ECO:0007669"/>
    <property type="project" value="TreeGrafter"/>
</dbReference>
<evidence type="ECO:0000259" key="10">
    <source>
        <dbReference type="Pfam" id="PF13231"/>
    </source>
</evidence>
<keyword evidence="5 9" id="KW-0812">Transmembrane</keyword>
<evidence type="ECO:0000313" key="12">
    <source>
        <dbReference type="EMBL" id="GGK93278.1"/>
    </source>
</evidence>
<feature type="compositionally biased region" description="Low complexity" evidence="8">
    <location>
        <begin position="555"/>
        <end position="564"/>
    </location>
</feature>
<dbReference type="InterPro" id="IPR038731">
    <property type="entry name" value="RgtA/B/C-like"/>
</dbReference>
<protein>
    <submittedName>
        <fullName evidence="12">Glycosyl transferase</fullName>
    </submittedName>
</protein>
<feature type="compositionally biased region" description="Low complexity" evidence="8">
    <location>
        <begin position="509"/>
        <end position="528"/>
    </location>
</feature>
<evidence type="ECO:0000256" key="6">
    <source>
        <dbReference type="ARBA" id="ARBA00022989"/>
    </source>
</evidence>
<feature type="compositionally biased region" description="Basic and acidic residues" evidence="8">
    <location>
        <begin position="541"/>
        <end position="552"/>
    </location>
</feature>
<dbReference type="PANTHER" id="PTHR33908:SF3">
    <property type="entry name" value="UNDECAPRENYL PHOSPHATE-ALPHA-4-AMINO-4-DEOXY-L-ARABINOSE ARABINOSYL TRANSFERASE"/>
    <property type="match status" value="1"/>
</dbReference>
<dbReference type="PANTHER" id="PTHR33908">
    <property type="entry name" value="MANNOSYLTRANSFERASE YKCB-RELATED"/>
    <property type="match status" value="1"/>
</dbReference>
<feature type="domain" description="Glycosyltransferase RgtA/B/C/D-like" evidence="10">
    <location>
        <begin position="82"/>
        <end position="240"/>
    </location>
</feature>
<feature type="transmembrane region" description="Helical" evidence="9">
    <location>
        <begin position="334"/>
        <end position="354"/>
    </location>
</feature>
<evidence type="ECO:0000256" key="5">
    <source>
        <dbReference type="ARBA" id="ARBA00022692"/>
    </source>
</evidence>
<reference evidence="12" key="1">
    <citation type="journal article" date="2014" name="Int. J. Syst. Evol. Microbiol.">
        <title>Complete genome sequence of Corynebacterium casei LMG S-19264T (=DSM 44701T), isolated from a smear-ripened cheese.</title>
        <authorList>
            <consortium name="US DOE Joint Genome Institute (JGI-PGF)"/>
            <person name="Walter F."/>
            <person name="Albersmeier A."/>
            <person name="Kalinowski J."/>
            <person name="Ruckert C."/>
        </authorList>
    </citation>
    <scope>NUCLEOTIDE SEQUENCE</scope>
    <source>
        <strain evidence="12">CGMCC 4.3508</strain>
    </source>
</reference>
<keyword evidence="13" id="KW-1185">Reference proteome</keyword>
<proteinExistence type="predicted"/>
<feature type="transmembrane region" description="Helical" evidence="9">
    <location>
        <begin position="388"/>
        <end position="408"/>
    </location>
</feature>
<evidence type="ECO:0000256" key="7">
    <source>
        <dbReference type="ARBA" id="ARBA00023136"/>
    </source>
</evidence>
<name>A0A917VK84_9NOCA</name>
<keyword evidence="2" id="KW-1003">Cell membrane</keyword>
<feature type="transmembrane region" description="Helical" evidence="9">
    <location>
        <begin position="226"/>
        <end position="247"/>
    </location>
</feature>
<feature type="transmembrane region" description="Helical" evidence="9">
    <location>
        <begin position="360"/>
        <end position="381"/>
    </location>
</feature>
<keyword evidence="6 9" id="KW-1133">Transmembrane helix</keyword>